<keyword evidence="5" id="KW-0804">Transcription</keyword>
<evidence type="ECO:0000313" key="9">
    <source>
        <dbReference type="Proteomes" id="UP000824208"/>
    </source>
</evidence>
<dbReference type="Pfam" id="PF08281">
    <property type="entry name" value="Sigma70_r4_2"/>
    <property type="match status" value="1"/>
</dbReference>
<feature type="domain" description="RNA polymerase sigma-70 region 2" evidence="6">
    <location>
        <begin position="21"/>
        <end position="88"/>
    </location>
</feature>
<gene>
    <name evidence="8" type="ORF">H9714_08900</name>
</gene>
<dbReference type="EMBL" id="DWYC01000081">
    <property type="protein sequence ID" value="HJB57654.1"/>
    <property type="molecule type" value="Genomic_DNA"/>
</dbReference>
<comment type="caution">
    <text evidence="8">The sequence shown here is derived from an EMBL/GenBank/DDBJ whole genome shotgun (WGS) entry which is preliminary data.</text>
</comment>
<keyword evidence="4" id="KW-0238">DNA-binding</keyword>
<reference evidence="8" key="1">
    <citation type="journal article" date="2021" name="PeerJ">
        <title>Extensive microbial diversity within the chicken gut microbiome revealed by metagenomics and culture.</title>
        <authorList>
            <person name="Gilroy R."/>
            <person name="Ravi A."/>
            <person name="Getino M."/>
            <person name="Pursley I."/>
            <person name="Horton D.L."/>
            <person name="Alikhan N.F."/>
            <person name="Baker D."/>
            <person name="Gharbi K."/>
            <person name="Hall N."/>
            <person name="Watson M."/>
            <person name="Adriaenssens E.M."/>
            <person name="Foster-Nyarko E."/>
            <person name="Jarju S."/>
            <person name="Secka A."/>
            <person name="Antonio M."/>
            <person name="Oren A."/>
            <person name="Chaudhuri R.R."/>
            <person name="La Ragione R."/>
            <person name="Hildebrand F."/>
            <person name="Pallen M.J."/>
        </authorList>
    </citation>
    <scope>NUCLEOTIDE SEQUENCE</scope>
    <source>
        <strain evidence="8">CHK189-11263</strain>
    </source>
</reference>
<evidence type="ECO:0000256" key="2">
    <source>
        <dbReference type="ARBA" id="ARBA00023015"/>
    </source>
</evidence>
<dbReference type="Proteomes" id="UP000824208">
    <property type="component" value="Unassembled WGS sequence"/>
</dbReference>
<dbReference type="PANTHER" id="PTHR43133">
    <property type="entry name" value="RNA POLYMERASE ECF-TYPE SIGMA FACTO"/>
    <property type="match status" value="1"/>
</dbReference>
<dbReference type="InterPro" id="IPR007627">
    <property type="entry name" value="RNA_pol_sigma70_r2"/>
</dbReference>
<dbReference type="AlphaFoldDB" id="A0A9D2MCY0"/>
<evidence type="ECO:0000256" key="5">
    <source>
        <dbReference type="ARBA" id="ARBA00023163"/>
    </source>
</evidence>
<evidence type="ECO:0000256" key="1">
    <source>
        <dbReference type="ARBA" id="ARBA00010641"/>
    </source>
</evidence>
<dbReference type="SUPFAM" id="SSF88946">
    <property type="entry name" value="Sigma2 domain of RNA polymerase sigma factors"/>
    <property type="match status" value="1"/>
</dbReference>
<dbReference type="InterPro" id="IPR039425">
    <property type="entry name" value="RNA_pol_sigma-70-like"/>
</dbReference>
<dbReference type="NCBIfam" id="TIGR02937">
    <property type="entry name" value="sigma70-ECF"/>
    <property type="match status" value="1"/>
</dbReference>
<feature type="domain" description="RNA polymerase sigma factor 70 region 4 type 2" evidence="7">
    <location>
        <begin position="107"/>
        <end position="158"/>
    </location>
</feature>
<dbReference type="InterPro" id="IPR013324">
    <property type="entry name" value="RNA_pol_sigma_r3/r4-like"/>
</dbReference>
<comment type="similarity">
    <text evidence="1">Belongs to the sigma-70 factor family. ECF subfamily.</text>
</comment>
<dbReference type="GO" id="GO:0006352">
    <property type="term" value="P:DNA-templated transcription initiation"/>
    <property type="evidence" value="ECO:0007669"/>
    <property type="project" value="InterPro"/>
</dbReference>
<accession>A0A9D2MCY0</accession>
<dbReference type="InterPro" id="IPR013249">
    <property type="entry name" value="RNA_pol_sigma70_r4_t2"/>
</dbReference>
<dbReference type="Gene3D" id="1.10.1740.10">
    <property type="match status" value="1"/>
</dbReference>
<evidence type="ECO:0000256" key="4">
    <source>
        <dbReference type="ARBA" id="ARBA00023125"/>
    </source>
</evidence>
<reference evidence="8" key="2">
    <citation type="submission" date="2021-04" db="EMBL/GenBank/DDBJ databases">
        <authorList>
            <person name="Gilroy R."/>
        </authorList>
    </citation>
    <scope>NUCLEOTIDE SEQUENCE</scope>
    <source>
        <strain evidence="8">CHK189-11263</strain>
    </source>
</reference>
<dbReference type="InterPro" id="IPR014284">
    <property type="entry name" value="RNA_pol_sigma-70_dom"/>
</dbReference>
<keyword evidence="2" id="KW-0805">Transcription regulation</keyword>
<dbReference type="Pfam" id="PF04542">
    <property type="entry name" value="Sigma70_r2"/>
    <property type="match status" value="1"/>
</dbReference>
<dbReference type="GO" id="GO:0016987">
    <property type="term" value="F:sigma factor activity"/>
    <property type="evidence" value="ECO:0007669"/>
    <property type="project" value="UniProtKB-KW"/>
</dbReference>
<sequence>MDAQALSASFASGEEESLAQMIELYGQPLLRYCHHILCDYHEAQDAVQITFCKAYTHRRRFRPGTNLSAWLYRLAYTTCVDLLRRRRRELFIPPPAPAEDPDYIGPELRRALLTLTAEERALVFGRVIEERSYEELSQMLGKSAATLRKRYERARGKLARLLTEQEGSL</sequence>
<dbReference type="GO" id="GO:0003677">
    <property type="term" value="F:DNA binding"/>
    <property type="evidence" value="ECO:0007669"/>
    <property type="project" value="UniProtKB-KW"/>
</dbReference>
<evidence type="ECO:0000256" key="3">
    <source>
        <dbReference type="ARBA" id="ARBA00023082"/>
    </source>
</evidence>
<dbReference type="SUPFAM" id="SSF88659">
    <property type="entry name" value="Sigma3 and sigma4 domains of RNA polymerase sigma factors"/>
    <property type="match status" value="1"/>
</dbReference>
<evidence type="ECO:0000313" key="8">
    <source>
        <dbReference type="EMBL" id="HJB57654.1"/>
    </source>
</evidence>
<dbReference type="InterPro" id="IPR013325">
    <property type="entry name" value="RNA_pol_sigma_r2"/>
</dbReference>
<evidence type="ECO:0000259" key="6">
    <source>
        <dbReference type="Pfam" id="PF04542"/>
    </source>
</evidence>
<keyword evidence="3" id="KW-0731">Sigma factor</keyword>
<dbReference type="InterPro" id="IPR036388">
    <property type="entry name" value="WH-like_DNA-bd_sf"/>
</dbReference>
<dbReference type="Gene3D" id="1.10.10.10">
    <property type="entry name" value="Winged helix-like DNA-binding domain superfamily/Winged helix DNA-binding domain"/>
    <property type="match status" value="1"/>
</dbReference>
<organism evidence="8 9">
    <name type="scientific">Candidatus Flavonifractor intestinipullorum</name>
    <dbReference type="NCBI Taxonomy" id="2838587"/>
    <lineage>
        <taxon>Bacteria</taxon>
        <taxon>Bacillati</taxon>
        <taxon>Bacillota</taxon>
        <taxon>Clostridia</taxon>
        <taxon>Eubacteriales</taxon>
        <taxon>Oscillospiraceae</taxon>
        <taxon>Flavonifractor</taxon>
    </lineage>
</organism>
<proteinExistence type="inferred from homology"/>
<name>A0A9D2MCY0_9FIRM</name>
<evidence type="ECO:0000259" key="7">
    <source>
        <dbReference type="Pfam" id="PF08281"/>
    </source>
</evidence>
<protein>
    <submittedName>
        <fullName evidence="8">Sigma-70 family RNA polymerase sigma factor</fullName>
    </submittedName>
</protein>
<dbReference type="PANTHER" id="PTHR43133:SF8">
    <property type="entry name" value="RNA POLYMERASE SIGMA FACTOR HI_1459-RELATED"/>
    <property type="match status" value="1"/>
</dbReference>